<gene>
    <name evidence="20" type="primary">ND2</name>
</gene>
<evidence type="ECO:0000259" key="19">
    <source>
        <dbReference type="Pfam" id="PF00361"/>
    </source>
</evidence>
<dbReference type="Pfam" id="PF00361">
    <property type="entry name" value="Proton_antipo_M"/>
    <property type="match status" value="1"/>
</dbReference>
<organism evidence="20">
    <name type="scientific">Aposthonia borneensis</name>
    <dbReference type="NCBI Taxonomy" id="1208762"/>
    <lineage>
        <taxon>Eukaryota</taxon>
        <taxon>Metazoa</taxon>
        <taxon>Ecdysozoa</taxon>
        <taxon>Arthropoda</taxon>
        <taxon>Hexapoda</taxon>
        <taxon>Insecta</taxon>
        <taxon>Pterygota</taxon>
        <taxon>Neoptera</taxon>
        <taxon>Polyneoptera</taxon>
        <taxon>Embioptera</taxon>
        <taxon>Oligotomidae</taxon>
        <taxon>Aposthonia</taxon>
    </lineage>
</organism>
<evidence type="ECO:0000256" key="9">
    <source>
        <dbReference type="ARBA" id="ARBA00022792"/>
    </source>
</evidence>
<evidence type="ECO:0000256" key="10">
    <source>
        <dbReference type="ARBA" id="ARBA00022967"/>
    </source>
</evidence>
<evidence type="ECO:0000256" key="4">
    <source>
        <dbReference type="ARBA" id="ARBA00012944"/>
    </source>
</evidence>
<keyword evidence="15 18" id="KW-0496">Mitochondrion</keyword>
<accession>A0A678PVU4</accession>
<evidence type="ECO:0000256" key="18">
    <source>
        <dbReference type="RuleBase" id="RU003403"/>
    </source>
</evidence>
<keyword evidence="10 18" id="KW-1278">Translocase</keyword>
<feature type="transmembrane region" description="Helical" evidence="18">
    <location>
        <begin position="56"/>
        <end position="74"/>
    </location>
</feature>
<evidence type="ECO:0000256" key="16">
    <source>
        <dbReference type="ARBA" id="ARBA00023136"/>
    </source>
</evidence>
<dbReference type="GO" id="GO:0005743">
    <property type="term" value="C:mitochondrial inner membrane"/>
    <property type="evidence" value="ECO:0007669"/>
    <property type="project" value="UniProtKB-SubCell"/>
</dbReference>
<feature type="domain" description="NADH:quinone oxidoreductase/Mrp antiporter transmembrane" evidence="19">
    <location>
        <begin position="78"/>
        <end position="265"/>
    </location>
</feature>
<evidence type="ECO:0000256" key="6">
    <source>
        <dbReference type="ARBA" id="ARBA00022448"/>
    </source>
</evidence>
<comment type="function">
    <text evidence="18">Core subunit of the mitochondrial membrane respiratory chain NADH dehydrogenase (Complex I) which catalyzes electron transfer from NADH through the respiratory chain, using ubiquinone as an electron acceptor. Essential for the catalytic activity and assembly of complex I.</text>
</comment>
<dbReference type="AlphaFoldDB" id="A0A678PVU4"/>
<feature type="transmembrane region" description="Helical" evidence="18">
    <location>
        <begin position="216"/>
        <end position="237"/>
    </location>
</feature>
<comment type="subcellular location">
    <subcellularLocation>
        <location evidence="2 18">Mitochondrion inner membrane</location>
        <topology evidence="2 18">Multi-pass membrane protein</topology>
    </subcellularLocation>
</comment>
<keyword evidence="6" id="KW-0813">Transport</keyword>
<evidence type="ECO:0000256" key="15">
    <source>
        <dbReference type="ARBA" id="ARBA00023128"/>
    </source>
</evidence>
<keyword evidence="8 18" id="KW-0812">Transmembrane</keyword>
<evidence type="ECO:0000256" key="3">
    <source>
        <dbReference type="ARBA" id="ARBA00007012"/>
    </source>
</evidence>
<protein>
    <recommendedName>
        <fullName evidence="5 18">NADH-ubiquinone oxidoreductase chain 2</fullName>
        <ecNumber evidence="4 18">7.1.1.2</ecNumber>
    </recommendedName>
</protein>
<feature type="transmembrane region" description="Helical" evidence="18">
    <location>
        <begin position="124"/>
        <end position="148"/>
    </location>
</feature>
<feature type="transmembrane region" description="Helical" evidence="18">
    <location>
        <begin position="86"/>
        <end position="104"/>
    </location>
</feature>
<dbReference type="EMBL" id="KX091848">
    <property type="protein sequence ID" value="ASM82618.1"/>
    <property type="molecule type" value="Genomic_DNA"/>
</dbReference>
<evidence type="ECO:0000256" key="17">
    <source>
        <dbReference type="ARBA" id="ARBA00049551"/>
    </source>
</evidence>
<dbReference type="InterPro" id="IPR003917">
    <property type="entry name" value="NADH_UbQ_OxRdtase_chain2"/>
</dbReference>
<dbReference type="InterPro" id="IPR001750">
    <property type="entry name" value="ND/Mrp_TM"/>
</dbReference>
<reference evidence="20" key="1">
    <citation type="submission" date="2016-04" db="EMBL/GenBank/DDBJ databases">
        <title>The partial mitochondrial genomes of Aposthonia borneensis.</title>
        <authorList>
            <person name="Song F."/>
            <person name="Liu Y.Q."/>
            <person name="Jiang P."/>
            <person name="Li H."/>
            <person name="Cai W.Z."/>
        </authorList>
    </citation>
    <scope>NUCLEOTIDE SEQUENCE</scope>
</reference>
<dbReference type="PANTHER" id="PTHR46552:SF1">
    <property type="entry name" value="NADH-UBIQUINONE OXIDOREDUCTASE CHAIN 2"/>
    <property type="match status" value="1"/>
</dbReference>
<feature type="transmembrane region" description="Helical" evidence="18">
    <location>
        <begin position="257"/>
        <end position="276"/>
    </location>
</feature>
<evidence type="ECO:0000256" key="2">
    <source>
        <dbReference type="ARBA" id="ARBA00004448"/>
    </source>
</evidence>
<comment type="function">
    <text evidence="1">Core subunit of the mitochondrial membrane respiratory chain NADH dehydrogenase (Complex I) that is believed to belong to the minimal assembly required for catalysis. Complex I functions in the transfer of electrons from NADH to the respiratory chain. The immediate electron acceptor for the enzyme is believed to be ubiquinone.</text>
</comment>
<keyword evidence="12 18" id="KW-1133">Transmembrane helix</keyword>
<evidence type="ECO:0000256" key="1">
    <source>
        <dbReference type="ARBA" id="ARBA00003257"/>
    </source>
</evidence>
<evidence type="ECO:0000256" key="7">
    <source>
        <dbReference type="ARBA" id="ARBA00022660"/>
    </source>
</evidence>
<feature type="transmembrane region" description="Helical" evidence="18">
    <location>
        <begin position="160"/>
        <end position="179"/>
    </location>
</feature>
<evidence type="ECO:0000256" key="12">
    <source>
        <dbReference type="ARBA" id="ARBA00022989"/>
    </source>
</evidence>
<keyword evidence="9 18" id="KW-0999">Mitochondrion inner membrane</keyword>
<dbReference type="PANTHER" id="PTHR46552">
    <property type="entry name" value="NADH-UBIQUINONE OXIDOREDUCTASE CHAIN 2"/>
    <property type="match status" value="1"/>
</dbReference>
<geneLocation type="mitochondrion" evidence="20"/>
<sequence length="320" mass="37013">MLNPNYLLFSLTLIISTLTILNTNSWMSMWMMLEINLMSFIPIMSLKHSLNSMETSIKYFLVQALSSSILLFLIMNMKMFNTTSLIMIPIMMKLGVPPLHFWFTNIMEGMSWSNSFILMTWQKIAPISIMALYMMKPLIMLFSIVTIITGSMGGLNQTSIRKIMTFSSINHLGWMMTIITFNELIWLKYFFLYSILTMSIMIILNKHLFNIKQMYLKINPLLSMSFSMNLISLSGLPPLMGFLPKWISIQLLTSMNLFPLTITMIMLSLPIILFYLNLMYNNLTLFSMSNPWKLSSYPNLSISLSLMITTSLPIMTPLWT</sequence>
<feature type="transmembrane region" description="Helical" evidence="18">
    <location>
        <begin position="185"/>
        <end position="204"/>
    </location>
</feature>
<evidence type="ECO:0000256" key="8">
    <source>
        <dbReference type="ARBA" id="ARBA00022692"/>
    </source>
</evidence>
<evidence type="ECO:0000256" key="5">
    <source>
        <dbReference type="ARBA" id="ARBA00021008"/>
    </source>
</evidence>
<evidence type="ECO:0000256" key="11">
    <source>
        <dbReference type="ARBA" id="ARBA00022982"/>
    </source>
</evidence>
<dbReference type="InterPro" id="IPR050175">
    <property type="entry name" value="Complex_I_Subunit_2"/>
</dbReference>
<keyword evidence="7 18" id="KW-0679">Respiratory chain</keyword>
<proteinExistence type="inferred from homology"/>
<keyword evidence="16 18" id="KW-0472">Membrane</keyword>
<comment type="catalytic activity">
    <reaction evidence="17 18">
        <text>a ubiquinone + NADH + 5 H(+)(in) = a ubiquinol + NAD(+) + 4 H(+)(out)</text>
        <dbReference type="Rhea" id="RHEA:29091"/>
        <dbReference type="Rhea" id="RHEA-COMP:9565"/>
        <dbReference type="Rhea" id="RHEA-COMP:9566"/>
        <dbReference type="ChEBI" id="CHEBI:15378"/>
        <dbReference type="ChEBI" id="CHEBI:16389"/>
        <dbReference type="ChEBI" id="CHEBI:17976"/>
        <dbReference type="ChEBI" id="CHEBI:57540"/>
        <dbReference type="ChEBI" id="CHEBI:57945"/>
        <dbReference type="EC" id="7.1.1.2"/>
    </reaction>
</comment>
<evidence type="ECO:0000256" key="13">
    <source>
        <dbReference type="ARBA" id="ARBA00023027"/>
    </source>
</evidence>
<keyword evidence="11 18" id="KW-0249">Electron transport</keyword>
<dbReference type="GO" id="GO:0006120">
    <property type="term" value="P:mitochondrial electron transport, NADH to ubiquinone"/>
    <property type="evidence" value="ECO:0007669"/>
    <property type="project" value="InterPro"/>
</dbReference>
<dbReference type="PRINTS" id="PR01436">
    <property type="entry name" value="NADHDHGNASE2"/>
</dbReference>
<feature type="transmembrane region" description="Helical" evidence="18">
    <location>
        <begin position="6"/>
        <end position="23"/>
    </location>
</feature>
<keyword evidence="14 18" id="KW-0830">Ubiquinone</keyword>
<feature type="transmembrane region" description="Helical" evidence="18">
    <location>
        <begin position="297"/>
        <end position="319"/>
    </location>
</feature>
<evidence type="ECO:0000256" key="14">
    <source>
        <dbReference type="ARBA" id="ARBA00023075"/>
    </source>
</evidence>
<comment type="similarity">
    <text evidence="3 18">Belongs to the complex I subunit 2 family.</text>
</comment>
<name>A0A678PVU4_9NEOP</name>
<dbReference type="EC" id="7.1.1.2" evidence="4 18"/>
<dbReference type="GO" id="GO:0008137">
    <property type="term" value="F:NADH dehydrogenase (ubiquinone) activity"/>
    <property type="evidence" value="ECO:0007669"/>
    <property type="project" value="UniProtKB-EC"/>
</dbReference>
<evidence type="ECO:0000313" key="20">
    <source>
        <dbReference type="EMBL" id="ASM82618.1"/>
    </source>
</evidence>
<keyword evidence="13 18" id="KW-0520">NAD</keyword>